<evidence type="ECO:0000313" key="2">
    <source>
        <dbReference type="EMBL" id="MFB2877873.1"/>
    </source>
</evidence>
<dbReference type="PANTHER" id="PTHR10098:SF108">
    <property type="entry name" value="TETRATRICOPEPTIDE REPEAT PROTEIN 28"/>
    <property type="match status" value="1"/>
</dbReference>
<dbReference type="SUPFAM" id="SSF48452">
    <property type="entry name" value="TPR-like"/>
    <property type="match status" value="1"/>
</dbReference>
<evidence type="ECO:0000313" key="3">
    <source>
        <dbReference type="Proteomes" id="UP001576774"/>
    </source>
</evidence>
<dbReference type="Pfam" id="PF13424">
    <property type="entry name" value="TPR_12"/>
    <property type="match status" value="1"/>
</dbReference>
<evidence type="ECO:0000256" key="1">
    <source>
        <dbReference type="PROSITE-ProRule" id="PRU00339"/>
    </source>
</evidence>
<comment type="caution">
    <text evidence="2">The sequence shown here is derived from an EMBL/GenBank/DDBJ whole genome shotgun (WGS) entry which is preliminary data.</text>
</comment>
<accession>A0ABV4X6R2</accession>
<dbReference type="InterPro" id="IPR011990">
    <property type="entry name" value="TPR-like_helical_dom_sf"/>
</dbReference>
<dbReference type="SMART" id="SM00028">
    <property type="entry name" value="TPR"/>
    <property type="match status" value="3"/>
</dbReference>
<dbReference type="Gene3D" id="1.25.40.10">
    <property type="entry name" value="Tetratricopeptide repeat domain"/>
    <property type="match status" value="1"/>
</dbReference>
<organism evidence="2 3">
    <name type="scientific">Floridaenema aerugineum BLCC-F46</name>
    <dbReference type="NCBI Taxonomy" id="3153654"/>
    <lineage>
        <taxon>Bacteria</taxon>
        <taxon>Bacillati</taxon>
        <taxon>Cyanobacteriota</taxon>
        <taxon>Cyanophyceae</taxon>
        <taxon>Oscillatoriophycideae</taxon>
        <taxon>Aerosakkonematales</taxon>
        <taxon>Aerosakkonemataceae</taxon>
        <taxon>Floridanema</taxon>
        <taxon>Floridanema aerugineum</taxon>
    </lineage>
</organism>
<dbReference type="PANTHER" id="PTHR10098">
    <property type="entry name" value="RAPSYN-RELATED"/>
    <property type="match status" value="1"/>
</dbReference>
<dbReference type="RefSeq" id="WP_413270964.1">
    <property type="nucleotide sequence ID" value="NZ_JBHFNQ010000104.1"/>
</dbReference>
<dbReference type="Proteomes" id="UP001576774">
    <property type="component" value="Unassembled WGS sequence"/>
</dbReference>
<dbReference type="InterPro" id="IPR019734">
    <property type="entry name" value="TPR_rpt"/>
</dbReference>
<feature type="repeat" description="TPR" evidence="1">
    <location>
        <begin position="48"/>
        <end position="81"/>
    </location>
</feature>
<protein>
    <submittedName>
        <fullName evidence="2">Tetratricopeptide repeat protein</fullName>
    </submittedName>
</protein>
<sequence>MRLPKLSIATFIALLTVVADTSISFYSLTSLPVPKVLAQTNSEKKAEASRLLQQGNQQFKTSKFQEALQSFQQALAIYREIGDRNGEARALGTVGLAYYALGDYQKALDSLQQSLVIARELKDPKLEQSVQQVLSIVQQQNNPRKAEADRLFQQGIQQFQTSKFREALQSWQQALAIYREIG</sequence>
<proteinExistence type="predicted"/>
<dbReference type="PROSITE" id="PS50005">
    <property type="entry name" value="TPR"/>
    <property type="match status" value="2"/>
</dbReference>
<dbReference type="EMBL" id="JBHFNQ010000104">
    <property type="protein sequence ID" value="MFB2877873.1"/>
    <property type="molecule type" value="Genomic_DNA"/>
</dbReference>
<gene>
    <name evidence="2" type="ORF">ACE1CC_13540</name>
</gene>
<feature type="non-terminal residue" evidence="2">
    <location>
        <position position="182"/>
    </location>
</feature>
<name>A0ABV4X6R2_9CYAN</name>
<feature type="repeat" description="TPR" evidence="1">
    <location>
        <begin position="88"/>
        <end position="121"/>
    </location>
</feature>
<keyword evidence="1" id="KW-0802">TPR repeat</keyword>
<keyword evidence="3" id="KW-1185">Reference proteome</keyword>
<reference evidence="2 3" key="1">
    <citation type="submission" date="2024-09" db="EMBL/GenBank/DDBJ databases">
        <title>Floridaenema gen nov. (Aerosakkonemataceae, Aerosakkonematales ord. nov., Cyanobacteria) from benthic tropical and subtropical fresh waters, with the description of four new species.</title>
        <authorList>
            <person name="Moretto J.A."/>
            <person name="Berthold D.E."/>
            <person name="Lefler F.W."/>
            <person name="Huang I.-S."/>
            <person name="Laughinghouse H. IV."/>
        </authorList>
    </citation>
    <scope>NUCLEOTIDE SEQUENCE [LARGE SCALE GENOMIC DNA]</scope>
    <source>
        <strain evidence="2 3">BLCC-F46</strain>
    </source>
</reference>